<evidence type="ECO:0000313" key="7">
    <source>
        <dbReference type="Proteomes" id="UP001500459"/>
    </source>
</evidence>
<evidence type="ECO:0000256" key="2">
    <source>
        <dbReference type="ARBA" id="ARBA00023125"/>
    </source>
</evidence>
<gene>
    <name evidence="6" type="ORF">GCM10022393_15920</name>
</gene>
<keyword evidence="7" id="KW-1185">Reference proteome</keyword>
<feature type="transmembrane region" description="Helical" evidence="4">
    <location>
        <begin position="17"/>
        <end position="38"/>
    </location>
</feature>
<accession>A0ABP7XHI7</accession>
<sequence>MNNIQDILDNIPIRHNFVSYFISLGIFIGFLLSVVILWKTPKKNNAFRIYGWLLVIQSIIATDVFLCYTGLIKYVLHFNDSTEPLVLLLAPLIYLFVYTLLKRRPITFKKHWIHFTPSFLYFLSQIQYYTKPVSVKINAYLGAFYPNAQKASVIENADYSYLFIKDSFRWLIIISFTIYSIMSIILILKNLYASNKKNAGNVSLSTYYFSRNTIIGFLITFALLFVIYLNFENDGGDHYIFIFNTIIVCILSFVLLSESRFFLTSWVADKYETSKSKNNVVSIEEIEAYIKTNEYYLINSVSLKSLAKELNTHPNYISKTINSSRHQNFNDFINQYRIEVSKKRLLDKAYKHLTIEAIGNSVGFKSKATFYNAFKKHVAISPSAFIKQQKQHS</sequence>
<dbReference type="Proteomes" id="UP001500459">
    <property type="component" value="Unassembled WGS sequence"/>
</dbReference>
<feature type="transmembrane region" description="Helical" evidence="4">
    <location>
        <begin position="168"/>
        <end position="188"/>
    </location>
</feature>
<dbReference type="SUPFAM" id="SSF46689">
    <property type="entry name" value="Homeodomain-like"/>
    <property type="match status" value="1"/>
</dbReference>
<dbReference type="Gene3D" id="1.10.10.60">
    <property type="entry name" value="Homeodomain-like"/>
    <property type="match status" value="2"/>
</dbReference>
<dbReference type="InterPro" id="IPR009057">
    <property type="entry name" value="Homeodomain-like_sf"/>
</dbReference>
<name>A0ABP7XHI7_9FLAO</name>
<feature type="transmembrane region" description="Helical" evidence="4">
    <location>
        <begin position="50"/>
        <end position="72"/>
    </location>
</feature>
<dbReference type="RefSeq" id="WP_344926260.1">
    <property type="nucleotide sequence ID" value="NZ_BAABCW010000005.1"/>
</dbReference>
<dbReference type="PANTHER" id="PTHR43280">
    <property type="entry name" value="ARAC-FAMILY TRANSCRIPTIONAL REGULATOR"/>
    <property type="match status" value="1"/>
</dbReference>
<feature type="transmembrane region" description="Helical" evidence="4">
    <location>
        <begin position="84"/>
        <end position="101"/>
    </location>
</feature>
<proteinExistence type="predicted"/>
<feature type="transmembrane region" description="Helical" evidence="4">
    <location>
        <begin position="209"/>
        <end position="231"/>
    </location>
</feature>
<dbReference type="InterPro" id="IPR018062">
    <property type="entry name" value="HTH_AraC-typ_CS"/>
</dbReference>
<feature type="domain" description="HTH araC/xylS-type" evidence="5">
    <location>
        <begin position="284"/>
        <end position="388"/>
    </location>
</feature>
<dbReference type="Pfam" id="PF12833">
    <property type="entry name" value="HTH_18"/>
    <property type="match status" value="1"/>
</dbReference>
<dbReference type="PROSITE" id="PS00041">
    <property type="entry name" value="HTH_ARAC_FAMILY_1"/>
    <property type="match status" value="1"/>
</dbReference>
<dbReference type="EMBL" id="BAABCW010000005">
    <property type="protein sequence ID" value="GAA4115678.1"/>
    <property type="molecule type" value="Genomic_DNA"/>
</dbReference>
<dbReference type="PROSITE" id="PS01124">
    <property type="entry name" value="HTH_ARAC_FAMILY_2"/>
    <property type="match status" value="1"/>
</dbReference>
<protein>
    <submittedName>
        <fullName evidence="6">Helix-turn-helix domain-containing protein</fullName>
    </submittedName>
</protein>
<comment type="caution">
    <text evidence="6">The sequence shown here is derived from an EMBL/GenBank/DDBJ whole genome shotgun (WGS) entry which is preliminary data.</text>
</comment>
<keyword evidence="1" id="KW-0805">Transcription regulation</keyword>
<dbReference type="SMART" id="SM00342">
    <property type="entry name" value="HTH_ARAC"/>
    <property type="match status" value="1"/>
</dbReference>
<keyword evidence="4" id="KW-0812">Transmembrane</keyword>
<evidence type="ECO:0000256" key="4">
    <source>
        <dbReference type="SAM" id="Phobius"/>
    </source>
</evidence>
<feature type="transmembrane region" description="Helical" evidence="4">
    <location>
        <begin position="237"/>
        <end position="256"/>
    </location>
</feature>
<keyword evidence="4" id="KW-1133">Transmembrane helix</keyword>
<feature type="transmembrane region" description="Helical" evidence="4">
    <location>
        <begin position="113"/>
        <end position="130"/>
    </location>
</feature>
<dbReference type="PANTHER" id="PTHR43280:SF29">
    <property type="entry name" value="ARAC-FAMILY TRANSCRIPTIONAL REGULATOR"/>
    <property type="match status" value="1"/>
</dbReference>
<evidence type="ECO:0000313" key="6">
    <source>
        <dbReference type="EMBL" id="GAA4115678.1"/>
    </source>
</evidence>
<keyword evidence="2" id="KW-0238">DNA-binding</keyword>
<reference evidence="7" key="1">
    <citation type="journal article" date="2019" name="Int. J. Syst. Evol. Microbiol.">
        <title>The Global Catalogue of Microorganisms (GCM) 10K type strain sequencing project: providing services to taxonomists for standard genome sequencing and annotation.</title>
        <authorList>
            <consortium name="The Broad Institute Genomics Platform"/>
            <consortium name="The Broad Institute Genome Sequencing Center for Infectious Disease"/>
            <person name="Wu L."/>
            <person name="Ma J."/>
        </authorList>
    </citation>
    <scope>NUCLEOTIDE SEQUENCE [LARGE SCALE GENOMIC DNA]</scope>
    <source>
        <strain evidence="7">JCM 17106</strain>
    </source>
</reference>
<evidence type="ECO:0000256" key="3">
    <source>
        <dbReference type="ARBA" id="ARBA00023163"/>
    </source>
</evidence>
<keyword evidence="3" id="KW-0804">Transcription</keyword>
<evidence type="ECO:0000256" key="1">
    <source>
        <dbReference type="ARBA" id="ARBA00023015"/>
    </source>
</evidence>
<organism evidence="6 7">
    <name type="scientific">Aquimarina addita</name>
    <dbReference type="NCBI Taxonomy" id="870485"/>
    <lineage>
        <taxon>Bacteria</taxon>
        <taxon>Pseudomonadati</taxon>
        <taxon>Bacteroidota</taxon>
        <taxon>Flavobacteriia</taxon>
        <taxon>Flavobacteriales</taxon>
        <taxon>Flavobacteriaceae</taxon>
        <taxon>Aquimarina</taxon>
    </lineage>
</organism>
<dbReference type="InterPro" id="IPR018060">
    <property type="entry name" value="HTH_AraC"/>
</dbReference>
<keyword evidence="4" id="KW-0472">Membrane</keyword>
<evidence type="ECO:0000259" key="5">
    <source>
        <dbReference type="PROSITE" id="PS01124"/>
    </source>
</evidence>